<reference evidence="1 2" key="1">
    <citation type="submission" date="2016-03" db="EMBL/GenBank/DDBJ databases">
        <title>Draft Genome Assembly of Pseudomonas putida strain CBF10-2.</title>
        <authorList>
            <person name="Iyer R.S."/>
            <person name="Damania A."/>
        </authorList>
    </citation>
    <scope>NUCLEOTIDE SEQUENCE [LARGE SCALE GENOMIC DNA]</scope>
    <source>
        <strain evidence="1 2">CBF10-2</strain>
    </source>
</reference>
<dbReference type="EMBL" id="LUCV01000011">
    <property type="protein sequence ID" value="OAI93527.1"/>
    <property type="molecule type" value="Genomic_DNA"/>
</dbReference>
<dbReference type="RefSeq" id="WP_064302354.1">
    <property type="nucleotide sequence ID" value="NZ_LUCV01000011.1"/>
</dbReference>
<dbReference type="AlphaFoldDB" id="A0A177SRD2"/>
<organism evidence="1 2">
    <name type="scientific">Pseudomonas putida</name>
    <name type="common">Arthrobacter siderocapsulatus</name>
    <dbReference type="NCBI Taxonomy" id="303"/>
    <lineage>
        <taxon>Bacteria</taxon>
        <taxon>Pseudomonadati</taxon>
        <taxon>Pseudomonadota</taxon>
        <taxon>Gammaproteobacteria</taxon>
        <taxon>Pseudomonadales</taxon>
        <taxon>Pseudomonadaceae</taxon>
        <taxon>Pseudomonas</taxon>
    </lineage>
</organism>
<name>A0A177SRD2_PSEPU</name>
<evidence type="ECO:0000313" key="2">
    <source>
        <dbReference type="Proteomes" id="UP000077752"/>
    </source>
</evidence>
<protein>
    <submittedName>
        <fullName evidence="1">Uncharacterized protein</fullName>
    </submittedName>
</protein>
<gene>
    <name evidence="1" type="ORF">AYO28_14140</name>
</gene>
<comment type="caution">
    <text evidence="1">The sequence shown here is derived from an EMBL/GenBank/DDBJ whole genome shotgun (WGS) entry which is preliminary data.</text>
</comment>
<dbReference type="Proteomes" id="UP000077752">
    <property type="component" value="Unassembled WGS sequence"/>
</dbReference>
<accession>A0A177SRD2</accession>
<evidence type="ECO:0000313" key="1">
    <source>
        <dbReference type="EMBL" id="OAI93527.1"/>
    </source>
</evidence>
<proteinExistence type="predicted"/>
<sequence>MATKELPAPPPKPGPALRYRDTRYTSRVLQLPDGRILSVAQGIVATTATDTVGLEYLASHPDLIPEE</sequence>